<dbReference type="Proteomes" id="UP000053593">
    <property type="component" value="Unassembled WGS sequence"/>
</dbReference>
<organism evidence="2 3">
    <name type="scientific">Collybiopsis luxurians FD-317 M1</name>
    <dbReference type="NCBI Taxonomy" id="944289"/>
    <lineage>
        <taxon>Eukaryota</taxon>
        <taxon>Fungi</taxon>
        <taxon>Dikarya</taxon>
        <taxon>Basidiomycota</taxon>
        <taxon>Agaricomycotina</taxon>
        <taxon>Agaricomycetes</taxon>
        <taxon>Agaricomycetidae</taxon>
        <taxon>Agaricales</taxon>
        <taxon>Marasmiineae</taxon>
        <taxon>Omphalotaceae</taxon>
        <taxon>Collybiopsis</taxon>
        <taxon>Collybiopsis luxurians</taxon>
    </lineage>
</organism>
<name>A0A0D0C620_9AGAR</name>
<feature type="region of interest" description="Disordered" evidence="1">
    <location>
        <begin position="79"/>
        <end position="217"/>
    </location>
</feature>
<accession>A0A0D0C620</accession>
<feature type="compositionally biased region" description="Basic and acidic residues" evidence="1">
    <location>
        <begin position="206"/>
        <end position="215"/>
    </location>
</feature>
<gene>
    <name evidence="2" type="ORF">GYMLUDRAFT_45769</name>
</gene>
<dbReference type="AlphaFoldDB" id="A0A0D0C620"/>
<dbReference type="HOGENOM" id="CLU_1034600_0_0_1"/>
<reference evidence="2 3" key="1">
    <citation type="submission" date="2014-04" db="EMBL/GenBank/DDBJ databases">
        <title>Evolutionary Origins and Diversification of the Mycorrhizal Mutualists.</title>
        <authorList>
            <consortium name="DOE Joint Genome Institute"/>
            <consortium name="Mycorrhizal Genomics Consortium"/>
            <person name="Kohler A."/>
            <person name="Kuo A."/>
            <person name="Nagy L.G."/>
            <person name="Floudas D."/>
            <person name="Copeland A."/>
            <person name="Barry K.W."/>
            <person name="Cichocki N."/>
            <person name="Veneault-Fourrey C."/>
            <person name="LaButti K."/>
            <person name="Lindquist E.A."/>
            <person name="Lipzen A."/>
            <person name="Lundell T."/>
            <person name="Morin E."/>
            <person name="Murat C."/>
            <person name="Riley R."/>
            <person name="Ohm R."/>
            <person name="Sun H."/>
            <person name="Tunlid A."/>
            <person name="Henrissat B."/>
            <person name="Grigoriev I.V."/>
            <person name="Hibbett D.S."/>
            <person name="Martin F."/>
        </authorList>
    </citation>
    <scope>NUCLEOTIDE SEQUENCE [LARGE SCALE GENOMIC DNA]</scope>
    <source>
        <strain evidence="2 3">FD-317 M1</strain>
    </source>
</reference>
<evidence type="ECO:0000313" key="2">
    <source>
        <dbReference type="EMBL" id="KIK57969.1"/>
    </source>
</evidence>
<keyword evidence="3" id="KW-1185">Reference proteome</keyword>
<proteinExistence type="predicted"/>
<protein>
    <submittedName>
        <fullName evidence="2">Uncharacterized protein</fullName>
    </submittedName>
</protein>
<sequence>MSGKTESEEVHKTVISGAFFAGATLGPNAISGGNFNHSDKDMHVTISSTDKERNREGPYPQYMHHPEFGAYLHERTYYSGPSRGYTGHGYASQVYPGRGHSRGYRGRGYPRGPPQRSMVHQQRPYNDTEASDSDLRTGVPLSQKEPRRLTDRDNSAGHGLPSPASSRRPSESLVDEAPTRNRKPNPDYVPRYSRVDDDGYDGYEYEGGHGYRDGYDTGNYYDRYYDSRDYDFNREQGLNNFTEEPSGMEEDSDMKVDDVKRPNGAPAEK</sequence>
<dbReference type="EMBL" id="KN834788">
    <property type="protein sequence ID" value="KIK57969.1"/>
    <property type="molecule type" value="Genomic_DNA"/>
</dbReference>
<feature type="compositionally biased region" description="Basic and acidic residues" evidence="1">
    <location>
        <begin position="253"/>
        <end position="269"/>
    </location>
</feature>
<evidence type="ECO:0000256" key="1">
    <source>
        <dbReference type="SAM" id="MobiDB-lite"/>
    </source>
</evidence>
<feature type="region of interest" description="Disordered" evidence="1">
    <location>
        <begin position="235"/>
        <end position="269"/>
    </location>
</feature>
<evidence type="ECO:0000313" key="3">
    <source>
        <dbReference type="Proteomes" id="UP000053593"/>
    </source>
</evidence>
<feature type="compositionally biased region" description="Basic and acidic residues" evidence="1">
    <location>
        <begin position="144"/>
        <end position="155"/>
    </location>
</feature>